<protein>
    <submittedName>
        <fullName evidence="2">Uncharacterized protein</fullName>
    </submittedName>
</protein>
<dbReference type="EMBL" id="JBDFQZ010000012">
    <property type="protein sequence ID" value="KAK9673327.1"/>
    <property type="molecule type" value="Genomic_DNA"/>
</dbReference>
<keyword evidence="3" id="KW-1185">Reference proteome</keyword>
<evidence type="ECO:0000313" key="2">
    <source>
        <dbReference type="EMBL" id="KAK9673327.1"/>
    </source>
</evidence>
<evidence type="ECO:0000313" key="3">
    <source>
        <dbReference type="Proteomes" id="UP001443914"/>
    </source>
</evidence>
<feature type="region of interest" description="Disordered" evidence="1">
    <location>
        <begin position="84"/>
        <end position="103"/>
    </location>
</feature>
<comment type="caution">
    <text evidence="2">The sequence shown here is derived from an EMBL/GenBank/DDBJ whole genome shotgun (WGS) entry which is preliminary data.</text>
</comment>
<dbReference type="AlphaFoldDB" id="A0AAW1HB82"/>
<name>A0AAW1HB82_SAPOF</name>
<dbReference type="Proteomes" id="UP001443914">
    <property type="component" value="Unassembled WGS sequence"/>
</dbReference>
<organism evidence="2 3">
    <name type="scientific">Saponaria officinalis</name>
    <name type="common">Common soapwort</name>
    <name type="synonym">Lychnis saponaria</name>
    <dbReference type="NCBI Taxonomy" id="3572"/>
    <lineage>
        <taxon>Eukaryota</taxon>
        <taxon>Viridiplantae</taxon>
        <taxon>Streptophyta</taxon>
        <taxon>Embryophyta</taxon>
        <taxon>Tracheophyta</taxon>
        <taxon>Spermatophyta</taxon>
        <taxon>Magnoliopsida</taxon>
        <taxon>eudicotyledons</taxon>
        <taxon>Gunneridae</taxon>
        <taxon>Pentapetalae</taxon>
        <taxon>Caryophyllales</taxon>
        <taxon>Caryophyllaceae</taxon>
        <taxon>Caryophylleae</taxon>
        <taxon>Saponaria</taxon>
    </lineage>
</organism>
<dbReference type="PANTHER" id="PTHR33511">
    <property type="entry name" value="OS06G0632400 PROTEIN"/>
    <property type="match status" value="1"/>
</dbReference>
<evidence type="ECO:0000256" key="1">
    <source>
        <dbReference type="SAM" id="MobiDB-lite"/>
    </source>
</evidence>
<sequence>MGGNNYRQRKSSSTFSICSWFKTKRSNNNNNYCDEAPRRKVFSSDEDRGYWVGEPGIDRKASNYIAKFHEARRFEAQIMALPTNNLQKKPMNPFPSRRSCEDN</sequence>
<proteinExistence type="predicted"/>
<gene>
    <name evidence="2" type="ORF">RND81_12G160700</name>
</gene>
<accession>A0AAW1HB82</accession>
<reference evidence="2" key="1">
    <citation type="submission" date="2024-03" db="EMBL/GenBank/DDBJ databases">
        <title>WGS assembly of Saponaria officinalis var. Norfolk2.</title>
        <authorList>
            <person name="Jenkins J."/>
            <person name="Shu S."/>
            <person name="Grimwood J."/>
            <person name="Barry K."/>
            <person name="Goodstein D."/>
            <person name="Schmutz J."/>
            <person name="Leebens-Mack J."/>
            <person name="Osbourn A."/>
        </authorList>
    </citation>
    <scope>NUCLEOTIDE SEQUENCE [LARGE SCALE GENOMIC DNA]</scope>
    <source>
        <strain evidence="2">JIC</strain>
    </source>
</reference>